<name>A0A6H5ILN1_9HYME</name>
<evidence type="ECO:0000256" key="1">
    <source>
        <dbReference type="SAM" id="MobiDB-lite"/>
    </source>
</evidence>
<feature type="non-terminal residue" evidence="3">
    <location>
        <position position="1"/>
    </location>
</feature>
<proteinExistence type="predicted"/>
<feature type="domain" description="Post-SET" evidence="2">
    <location>
        <begin position="29"/>
        <end position="45"/>
    </location>
</feature>
<evidence type="ECO:0000313" key="3">
    <source>
        <dbReference type="EMBL" id="CAB0035631.1"/>
    </source>
</evidence>
<dbReference type="PROSITE" id="PS50868">
    <property type="entry name" value="POST_SET"/>
    <property type="match status" value="1"/>
</dbReference>
<sequence length="60" mass="7036">KHLKRWRDVGERGTRRSRANGQTRQRFQERDSCTCGTTTCRACVRFFAFVGMTHKITCRA</sequence>
<evidence type="ECO:0000313" key="4">
    <source>
        <dbReference type="Proteomes" id="UP000479190"/>
    </source>
</evidence>
<protein>
    <recommendedName>
        <fullName evidence="2">Post-SET domain-containing protein</fullName>
    </recommendedName>
</protein>
<feature type="compositionally biased region" description="Basic and acidic residues" evidence="1">
    <location>
        <begin position="1"/>
        <end position="14"/>
    </location>
</feature>
<dbReference type="EMBL" id="CADCXV010000795">
    <property type="protein sequence ID" value="CAB0035631.1"/>
    <property type="molecule type" value="Genomic_DNA"/>
</dbReference>
<organism evidence="3 4">
    <name type="scientific">Trichogramma brassicae</name>
    <dbReference type="NCBI Taxonomy" id="86971"/>
    <lineage>
        <taxon>Eukaryota</taxon>
        <taxon>Metazoa</taxon>
        <taxon>Ecdysozoa</taxon>
        <taxon>Arthropoda</taxon>
        <taxon>Hexapoda</taxon>
        <taxon>Insecta</taxon>
        <taxon>Pterygota</taxon>
        <taxon>Neoptera</taxon>
        <taxon>Endopterygota</taxon>
        <taxon>Hymenoptera</taxon>
        <taxon>Apocrita</taxon>
        <taxon>Proctotrupomorpha</taxon>
        <taxon>Chalcidoidea</taxon>
        <taxon>Trichogrammatidae</taxon>
        <taxon>Trichogramma</taxon>
    </lineage>
</organism>
<dbReference type="AlphaFoldDB" id="A0A6H5ILN1"/>
<dbReference type="InterPro" id="IPR003616">
    <property type="entry name" value="Post-SET_dom"/>
</dbReference>
<dbReference type="Proteomes" id="UP000479190">
    <property type="component" value="Unassembled WGS sequence"/>
</dbReference>
<gene>
    <name evidence="3" type="ORF">TBRA_LOCUS7519</name>
</gene>
<keyword evidence="4" id="KW-1185">Reference proteome</keyword>
<accession>A0A6H5ILN1</accession>
<evidence type="ECO:0000259" key="2">
    <source>
        <dbReference type="PROSITE" id="PS50868"/>
    </source>
</evidence>
<dbReference type="GO" id="GO:0003824">
    <property type="term" value="F:catalytic activity"/>
    <property type="evidence" value="ECO:0007669"/>
    <property type="project" value="UniProtKB-ARBA"/>
</dbReference>
<feature type="region of interest" description="Disordered" evidence="1">
    <location>
        <begin position="1"/>
        <end position="25"/>
    </location>
</feature>
<reference evidence="3 4" key="1">
    <citation type="submission" date="2020-02" db="EMBL/GenBank/DDBJ databases">
        <authorList>
            <person name="Ferguson B K."/>
        </authorList>
    </citation>
    <scope>NUCLEOTIDE SEQUENCE [LARGE SCALE GENOMIC DNA]</scope>
</reference>